<proteinExistence type="predicted"/>
<dbReference type="RefSeq" id="XP_062737872.1">
    <property type="nucleotide sequence ID" value="XM_062872001.1"/>
</dbReference>
<protein>
    <submittedName>
        <fullName evidence="2">Uncharacterized protein</fullName>
    </submittedName>
</protein>
<gene>
    <name evidence="2" type="ORF">QC761_0015770</name>
</gene>
<name>A0ABR0FZK3_9PEZI</name>
<reference evidence="2 3" key="1">
    <citation type="journal article" date="2023" name="bioRxiv">
        <title>High-quality genome assemblies of four members of thePodospora anserinaspecies complex.</title>
        <authorList>
            <person name="Ament-Velasquez S.L."/>
            <person name="Vogan A.A."/>
            <person name="Wallerman O."/>
            <person name="Hartmann F."/>
            <person name="Gautier V."/>
            <person name="Silar P."/>
            <person name="Giraud T."/>
            <person name="Johannesson H."/>
        </authorList>
    </citation>
    <scope>NUCLEOTIDE SEQUENCE [LARGE SCALE GENOMIC DNA]</scope>
    <source>
        <strain evidence="2 3">CBS 112042</strain>
    </source>
</reference>
<sequence>MEQVEATVTMAPSLREDDIRPRPRQSQTCLRPIDAASIDDNCLAVEAHLPFAAWQRQRQLG</sequence>
<evidence type="ECO:0000256" key="1">
    <source>
        <dbReference type="SAM" id="MobiDB-lite"/>
    </source>
</evidence>
<comment type="caution">
    <text evidence="2">The sequence shown here is derived from an EMBL/GenBank/DDBJ whole genome shotgun (WGS) entry which is preliminary data.</text>
</comment>
<evidence type="ECO:0000313" key="3">
    <source>
        <dbReference type="Proteomes" id="UP001322138"/>
    </source>
</evidence>
<feature type="region of interest" description="Disordered" evidence="1">
    <location>
        <begin position="1"/>
        <end position="26"/>
    </location>
</feature>
<organism evidence="2 3">
    <name type="scientific">Podospora bellae-mahoneyi</name>
    <dbReference type="NCBI Taxonomy" id="2093777"/>
    <lineage>
        <taxon>Eukaryota</taxon>
        <taxon>Fungi</taxon>
        <taxon>Dikarya</taxon>
        <taxon>Ascomycota</taxon>
        <taxon>Pezizomycotina</taxon>
        <taxon>Sordariomycetes</taxon>
        <taxon>Sordariomycetidae</taxon>
        <taxon>Sordariales</taxon>
        <taxon>Podosporaceae</taxon>
        <taxon>Podospora</taxon>
    </lineage>
</organism>
<dbReference type="EMBL" id="JAFFGZ010000001">
    <property type="protein sequence ID" value="KAK4648897.1"/>
    <property type="molecule type" value="Genomic_DNA"/>
</dbReference>
<dbReference type="Proteomes" id="UP001322138">
    <property type="component" value="Unassembled WGS sequence"/>
</dbReference>
<evidence type="ECO:0000313" key="2">
    <source>
        <dbReference type="EMBL" id="KAK4648897.1"/>
    </source>
</evidence>
<accession>A0ABR0FZK3</accession>
<keyword evidence="3" id="KW-1185">Reference proteome</keyword>
<dbReference type="GeneID" id="87891075"/>